<evidence type="ECO:0000259" key="4">
    <source>
        <dbReference type="SMART" id="SM00829"/>
    </source>
</evidence>
<dbReference type="PANTHER" id="PTHR48106:SF18">
    <property type="entry name" value="QUINONE OXIDOREDUCTASE PIG3"/>
    <property type="match status" value="1"/>
</dbReference>
<dbReference type="SMART" id="SM00829">
    <property type="entry name" value="PKS_ER"/>
    <property type="match status" value="1"/>
</dbReference>
<evidence type="ECO:0000256" key="2">
    <source>
        <dbReference type="ARBA" id="ARBA00023002"/>
    </source>
</evidence>
<dbReference type="STRING" id="1306861.A0A4U6XW19"/>
<dbReference type="GO" id="GO:0016651">
    <property type="term" value="F:oxidoreductase activity, acting on NAD(P)H"/>
    <property type="evidence" value="ECO:0007669"/>
    <property type="project" value="TreeGrafter"/>
</dbReference>
<feature type="domain" description="Enoyl reductase (ER)" evidence="4">
    <location>
        <begin position="295"/>
        <end position="441"/>
    </location>
</feature>
<dbReference type="InterPro" id="IPR020843">
    <property type="entry name" value="ER"/>
</dbReference>
<gene>
    <name evidence="5" type="ORF">CTA1_3121</name>
</gene>
<accession>A0A4U6XW19</accession>
<feature type="compositionally biased region" description="Polar residues" evidence="3">
    <location>
        <begin position="274"/>
        <end position="284"/>
    </location>
</feature>
<feature type="region of interest" description="Disordered" evidence="3">
    <location>
        <begin position="138"/>
        <end position="166"/>
    </location>
</feature>
<dbReference type="SUPFAM" id="SSF51735">
    <property type="entry name" value="NAD(P)-binding Rossmann-fold domains"/>
    <property type="match status" value="1"/>
</dbReference>
<organism evidence="5 6">
    <name type="scientific">Colletotrichum tanaceti</name>
    <dbReference type="NCBI Taxonomy" id="1306861"/>
    <lineage>
        <taxon>Eukaryota</taxon>
        <taxon>Fungi</taxon>
        <taxon>Dikarya</taxon>
        <taxon>Ascomycota</taxon>
        <taxon>Pezizomycotina</taxon>
        <taxon>Sordariomycetes</taxon>
        <taxon>Hypocreomycetidae</taxon>
        <taxon>Glomerellales</taxon>
        <taxon>Glomerellaceae</taxon>
        <taxon>Colletotrichum</taxon>
        <taxon>Colletotrichum destructivum species complex</taxon>
    </lineage>
</organism>
<dbReference type="EMBL" id="PJEX01000002">
    <property type="protein sequence ID" value="TKW60079.1"/>
    <property type="molecule type" value="Genomic_DNA"/>
</dbReference>
<name>A0A4U6XW19_9PEZI</name>
<dbReference type="Proteomes" id="UP000310108">
    <property type="component" value="Unassembled WGS sequence"/>
</dbReference>
<dbReference type="InterPro" id="IPR036291">
    <property type="entry name" value="NAD(P)-bd_dom_sf"/>
</dbReference>
<reference evidence="5 6" key="1">
    <citation type="journal article" date="2019" name="PLoS ONE">
        <title>Comparative genome analysis indicates high evolutionary potential of pathogenicity genes in Colletotrichum tanaceti.</title>
        <authorList>
            <person name="Lelwala R.V."/>
            <person name="Korhonen P.K."/>
            <person name="Young N.D."/>
            <person name="Scott J.B."/>
            <person name="Ades P.A."/>
            <person name="Gasser R.B."/>
            <person name="Taylor P.W.J."/>
        </authorList>
    </citation>
    <scope>NUCLEOTIDE SEQUENCE [LARGE SCALE GENOMIC DNA]</scope>
    <source>
        <strain evidence="5">BRIP57314</strain>
    </source>
</reference>
<evidence type="ECO:0000256" key="3">
    <source>
        <dbReference type="SAM" id="MobiDB-lite"/>
    </source>
</evidence>
<evidence type="ECO:0000313" key="6">
    <source>
        <dbReference type="Proteomes" id="UP000310108"/>
    </source>
</evidence>
<dbReference type="CDD" id="cd05195">
    <property type="entry name" value="enoyl_red"/>
    <property type="match status" value="1"/>
</dbReference>
<keyword evidence="6" id="KW-1185">Reference proteome</keyword>
<keyword evidence="2" id="KW-0560">Oxidoreductase</keyword>
<keyword evidence="1" id="KW-0521">NADP</keyword>
<proteinExistence type="predicted"/>
<feature type="region of interest" description="Disordered" evidence="3">
    <location>
        <begin position="251"/>
        <end position="284"/>
    </location>
</feature>
<dbReference type="AlphaFoldDB" id="A0A4U6XW19"/>
<dbReference type="SUPFAM" id="SSF50129">
    <property type="entry name" value="GroES-like"/>
    <property type="match status" value="1"/>
</dbReference>
<dbReference type="InterPro" id="IPR011032">
    <property type="entry name" value="GroES-like_sf"/>
</dbReference>
<sequence>MALAAISGPDGRRKVRAFRLREVEFQAVTELGKNDKRLAQALAAEQGQQKTIILQAANPTELGTAVAKELAEDLRQHGIHPTVVKWDDLDPEASILLHKARVIYLVEVSATLISDLNEPVFLRLKGVVSGASDILRVTCPPPPPPPPPTRKRARTPESRFESRTALSWRPGPGDLAGLVGLLFRNQTTTRDGEFRVERLNKDGDDDDGTDDDDDDVLIAHCMHVVYDEELSNYVQENHDCKKIEMARVGGRHGKLRSSTVSRVKGAAASSSGSNKSETSPQPSRVSIKLDIAERAQLDTLHFVQDGEEQHLNDLADDEVEEGDRVVCLAISMHASVVRVKASACRLMPESMSFAEAASLPVIHCTAYNAFVRIVRLETETETDETPPGLRKTVLIHAGGVGLGQVAIQYDAQHFGLEVFATVGSADKRELVKKLYGIPDDR</sequence>
<dbReference type="GO" id="GO:0070402">
    <property type="term" value="F:NADPH binding"/>
    <property type="evidence" value="ECO:0007669"/>
    <property type="project" value="TreeGrafter"/>
</dbReference>
<feature type="compositionally biased region" description="Pro residues" evidence="3">
    <location>
        <begin position="139"/>
        <end position="148"/>
    </location>
</feature>
<dbReference type="PANTHER" id="PTHR48106">
    <property type="entry name" value="QUINONE OXIDOREDUCTASE PIG3-RELATED"/>
    <property type="match status" value="1"/>
</dbReference>
<comment type="caution">
    <text evidence="5">The sequence shown here is derived from an EMBL/GenBank/DDBJ whole genome shotgun (WGS) entry which is preliminary data.</text>
</comment>
<dbReference type="Gene3D" id="3.90.180.10">
    <property type="entry name" value="Medium-chain alcohol dehydrogenases, catalytic domain"/>
    <property type="match status" value="1"/>
</dbReference>
<evidence type="ECO:0000256" key="1">
    <source>
        <dbReference type="ARBA" id="ARBA00022857"/>
    </source>
</evidence>
<protein>
    <recommendedName>
        <fullName evidence="4">Enoyl reductase (ER) domain-containing protein</fullName>
    </recommendedName>
</protein>
<evidence type="ECO:0000313" key="5">
    <source>
        <dbReference type="EMBL" id="TKW60079.1"/>
    </source>
</evidence>